<dbReference type="InterPro" id="IPR001173">
    <property type="entry name" value="Glyco_trans_2-like"/>
</dbReference>
<feature type="domain" description="Glycosyltransferase 2-like" evidence="5">
    <location>
        <begin position="57"/>
        <end position="190"/>
    </location>
</feature>
<evidence type="ECO:0000259" key="5">
    <source>
        <dbReference type="Pfam" id="PF00535"/>
    </source>
</evidence>
<keyword evidence="4" id="KW-0812">Transmembrane</keyword>
<evidence type="ECO:0000313" key="6">
    <source>
        <dbReference type="EMBL" id="OUR80323.1"/>
    </source>
</evidence>
<proteinExistence type="inferred from homology"/>
<dbReference type="Gene3D" id="3.90.550.10">
    <property type="entry name" value="Spore Coat Polysaccharide Biosynthesis Protein SpsA, Chain A"/>
    <property type="match status" value="1"/>
</dbReference>
<sequence>MVIIFWFSLAVIIYSYFIYPLILMLFSAVKQAISDTRYLWKKSQRRVVNKENLPPVSIIIAAYNEESCIKARVENLLSLDYPQDKLTILIGSDGSQDKTAEILTSFDEVNLKVYIFEKNRGKMSVLNDLVEQVNSDYIVFSDANTHFNKNTIECLVRHFNHDDIGAVCGELHLVDVDSGDNKDNIYWRYEQVLKFHEARLNALQGANGAIYAIRKELFIPLPANTIVDDFQIAMNVAKQGSRLIYDPEAIAIEEIAPNLQAEEGRRVRIGLGNYQAFFSMPWALNPFLGWRFIAYFSHKVCRWFVPHLMLITLVSNLLLINNPLYQLLFIGQALFYSLAFYGINKQKKQQNIGSITGLIAFFVSMNIALMRGFIRYFSANVQGTWERTTR</sequence>
<feature type="transmembrane region" description="Helical" evidence="4">
    <location>
        <begin position="6"/>
        <end position="29"/>
    </location>
</feature>
<protein>
    <submittedName>
        <fullName evidence="6">Glycosyl transferase family 2</fullName>
    </submittedName>
</protein>
<gene>
    <name evidence="6" type="ORF">A9Q75_10885</name>
</gene>
<evidence type="ECO:0000256" key="3">
    <source>
        <dbReference type="ARBA" id="ARBA00022679"/>
    </source>
</evidence>
<dbReference type="PANTHER" id="PTHR43630">
    <property type="entry name" value="POLY-BETA-1,6-N-ACETYL-D-GLUCOSAMINE SYNTHASE"/>
    <property type="match status" value="1"/>
</dbReference>
<name>A0A1Y5EC75_COLPS</name>
<evidence type="ECO:0000256" key="2">
    <source>
        <dbReference type="ARBA" id="ARBA00022676"/>
    </source>
</evidence>
<organism evidence="6 7">
    <name type="scientific">Colwellia psychrerythraea</name>
    <name type="common">Vibrio psychroerythus</name>
    <dbReference type="NCBI Taxonomy" id="28229"/>
    <lineage>
        <taxon>Bacteria</taxon>
        <taxon>Pseudomonadati</taxon>
        <taxon>Pseudomonadota</taxon>
        <taxon>Gammaproteobacteria</taxon>
        <taxon>Alteromonadales</taxon>
        <taxon>Colwelliaceae</taxon>
        <taxon>Colwellia</taxon>
    </lineage>
</organism>
<keyword evidence="3 6" id="KW-0808">Transferase</keyword>
<comment type="caution">
    <text evidence="6">The sequence shown here is derived from an EMBL/GenBank/DDBJ whole genome shotgun (WGS) entry which is preliminary data.</text>
</comment>
<dbReference type="SUPFAM" id="SSF53448">
    <property type="entry name" value="Nucleotide-diphospho-sugar transferases"/>
    <property type="match status" value="1"/>
</dbReference>
<evidence type="ECO:0000256" key="4">
    <source>
        <dbReference type="SAM" id="Phobius"/>
    </source>
</evidence>
<dbReference type="Pfam" id="PF00535">
    <property type="entry name" value="Glycos_transf_2"/>
    <property type="match status" value="1"/>
</dbReference>
<dbReference type="AlphaFoldDB" id="A0A1Y5EC75"/>
<dbReference type="PANTHER" id="PTHR43630:SF1">
    <property type="entry name" value="POLY-BETA-1,6-N-ACETYL-D-GLUCOSAMINE SYNTHASE"/>
    <property type="match status" value="1"/>
</dbReference>
<keyword evidence="4" id="KW-1133">Transmembrane helix</keyword>
<keyword evidence="2" id="KW-0328">Glycosyltransferase</keyword>
<comment type="similarity">
    <text evidence="1">Belongs to the glycosyltransferase 2 family.</text>
</comment>
<dbReference type="Proteomes" id="UP000243053">
    <property type="component" value="Unassembled WGS sequence"/>
</dbReference>
<evidence type="ECO:0000313" key="7">
    <source>
        <dbReference type="Proteomes" id="UP000243053"/>
    </source>
</evidence>
<dbReference type="EMBL" id="MAAF01000064">
    <property type="protein sequence ID" value="OUR80323.1"/>
    <property type="molecule type" value="Genomic_DNA"/>
</dbReference>
<dbReference type="CDD" id="cd06439">
    <property type="entry name" value="CESA_like_1"/>
    <property type="match status" value="1"/>
</dbReference>
<dbReference type="InterPro" id="IPR029044">
    <property type="entry name" value="Nucleotide-diphossugar_trans"/>
</dbReference>
<reference evidence="7" key="1">
    <citation type="journal article" date="2017" name="Proc. Natl. Acad. Sci. U.S.A.">
        <title>Simulation of Deepwater Horizon oil plume reveals substrate specialization within a complex community of hydrocarbon degraders.</title>
        <authorList>
            <person name="Hu P."/>
            <person name="Dubinsky E.A."/>
            <person name="Probst A.J."/>
            <person name="Wang J."/>
            <person name="Sieber C.M.K."/>
            <person name="Tom L.M."/>
            <person name="Gardinali P."/>
            <person name="Banfield J.F."/>
            <person name="Atlas R.M."/>
            <person name="Andersen G.L."/>
        </authorList>
    </citation>
    <scope>NUCLEOTIDE SEQUENCE [LARGE SCALE GENOMIC DNA]</scope>
</reference>
<feature type="transmembrane region" description="Helical" evidence="4">
    <location>
        <begin position="324"/>
        <end position="343"/>
    </location>
</feature>
<accession>A0A1Y5EC75</accession>
<evidence type="ECO:0000256" key="1">
    <source>
        <dbReference type="ARBA" id="ARBA00006739"/>
    </source>
</evidence>
<feature type="transmembrane region" description="Helical" evidence="4">
    <location>
        <begin position="355"/>
        <end position="374"/>
    </location>
</feature>
<keyword evidence="4" id="KW-0472">Membrane</keyword>
<feature type="transmembrane region" description="Helical" evidence="4">
    <location>
        <begin position="300"/>
        <end position="318"/>
    </location>
</feature>
<dbReference type="GO" id="GO:0016757">
    <property type="term" value="F:glycosyltransferase activity"/>
    <property type="evidence" value="ECO:0007669"/>
    <property type="project" value="UniProtKB-KW"/>
</dbReference>